<accession>A0A8S5P8B4</accession>
<reference evidence="1" key="1">
    <citation type="journal article" date="2021" name="Proc. Natl. Acad. Sci. U.S.A.">
        <title>A Catalog of Tens of Thousands of Viruses from Human Metagenomes Reveals Hidden Associations with Chronic Diseases.</title>
        <authorList>
            <person name="Tisza M.J."/>
            <person name="Buck C.B."/>
        </authorList>
    </citation>
    <scope>NUCLEOTIDE SEQUENCE</scope>
    <source>
        <strain evidence="1">Ct2kB26</strain>
    </source>
</reference>
<sequence length="102" mass="11198">MPSWVPPLLFGVQWRRASYFARDFRLNHRLNHGEILDSGGEAIEQRREYCQVIVGAAVGFHAVTDVGNSLVKLLLGSDAAGVAHKSKVLFIGQLHGISFLPS</sequence>
<name>A0A8S5P8B4_9CAUD</name>
<organism evidence="1">
    <name type="scientific">Siphoviridae sp. ct2kB26</name>
    <dbReference type="NCBI Taxonomy" id="2825317"/>
    <lineage>
        <taxon>Viruses</taxon>
        <taxon>Duplodnaviria</taxon>
        <taxon>Heunggongvirae</taxon>
        <taxon>Uroviricota</taxon>
        <taxon>Caudoviricetes</taxon>
    </lineage>
</organism>
<protein>
    <submittedName>
        <fullName evidence="1">Uncharacterized protein</fullName>
    </submittedName>
</protein>
<evidence type="ECO:0000313" key="1">
    <source>
        <dbReference type="EMBL" id="DAE03234.1"/>
    </source>
</evidence>
<proteinExistence type="predicted"/>
<dbReference type="EMBL" id="BK015360">
    <property type="protein sequence ID" value="DAE03234.1"/>
    <property type="molecule type" value="Genomic_DNA"/>
</dbReference>